<dbReference type="SUPFAM" id="SSF52172">
    <property type="entry name" value="CheY-like"/>
    <property type="match status" value="1"/>
</dbReference>
<dbReference type="InterPro" id="IPR011006">
    <property type="entry name" value="CheY-like_superfamily"/>
</dbReference>
<protein>
    <submittedName>
        <fullName evidence="4">Response regulator</fullName>
    </submittedName>
</protein>
<name>A0A5M6ZMA7_9PROT</name>
<dbReference type="GO" id="GO:0000160">
    <property type="term" value="P:phosphorelay signal transduction system"/>
    <property type="evidence" value="ECO:0007669"/>
    <property type="project" value="InterPro"/>
</dbReference>
<keyword evidence="5" id="KW-1185">Reference proteome</keyword>
<feature type="region of interest" description="Disordered" evidence="2">
    <location>
        <begin position="137"/>
        <end position="171"/>
    </location>
</feature>
<dbReference type="EMBL" id="VWOJ01000001">
    <property type="protein sequence ID" value="KAA5804827.1"/>
    <property type="molecule type" value="Genomic_DNA"/>
</dbReference>
<dbReference type="SMART" id="SM00448">
    <property type="entry name" value="REC"/>
    <property type="match status" value="1"/>
</dbReference>
<feature type="modified residue" description="4-aspartylphosphate" evidence="1">
    <location>
        <position position="59"/>
    </location>
</feature>
<dbReference type="PANTHER" id="PTHR43228">
    <property type="entry name" value="TWO-COMPONENT RESPONSE REGULATOR"/>
    <property type="match status" value="1"/>
</dbReference>
<dbReference type="InterPro" id="IPR052048">
    <property type="entry name" value="ST_Response_Regulator"/>
</dbReference>
<evidence type="ECO:0000256" key="2">
    <source>
        <dbReference type="SAM" id="MobiDB-lite"/>
    </source>
</evidence>
<dbReference type="AlphaFoldDB" id="A0A5M6ZMA7"/>
<dbReference type="Proteomes" id="UP000325122">
    <property type="component" value="Unassembled WGS sequence"/>
</dbReference>
<comment type="caution">
    <text evidence="4">The sequence shown here is derived from an EMBL/GenBank/DDBJ whole genome shotgun (WGS) entry which is preliminary data.</text>
</comment>
<evidence type="ECO:0000313" key="4">
    <source>
        <dbReference type="EMBL" id="KAA5804827.1"/>
    </source>
</evidence>
<reference evidence="4 5" key="1">
    <citation type="submission" date="2019-09" db="EMBL/GenBank/DDBJ databases">
        <authorList>
            <person name="Kevbrin V."/>
            <person name="Grouzdev D.S."/>
        </authorList>
    </citation>
    <scope>NUCLEOTIDE SEQUENCE [LARGE SCALE GENOMIC DNA]</scope>
    <source>
        <strain evidence="4 5">G-192</strain>
    </source>
</reference>
<evidence type="ECO:0000259" key="3">
    <source>
        <dbReference type="PROSITE" id="PS50110"/>
    </source>
</evidence>
<organism evidence="4 5">
    <name type="scientific">Alkalicaulis satelles</name>
    <dbReference type="NCBI Taxonomy" id="2609175"/>
    <lineage>
        <taxon>Bacteria</taxon>
        <taxon>Pseudomonadati</taxon>
        <taxon>Pseudomonadota</taxon>
        <taxon>Alphaproteobacteria</taxon>
        <taxon>Maricaulales</taxon>
        <taxon>Maricaulaceae</taxon>
        <taxon>Alkalicaulis</taxon>
    </lineage>
</organism>
<keyword evidence="1" id="KW-0597">Phosphoprotein</keyword>
<dbReference type="Pfam" id="PF00072">
    <property type="entry name" value="Response_reg"/>
    <property type="match status" value="1"/>
</dbReference>
<gene>
    <name evidence="4" type="ORF">F1654_02170</name>
</gene>
<dbReference type="PROSITE" id="PS50110">
    <property type="entry name" value="RESPONSE_REGULATORY"/>
    <property type="match status" value="1"/>
</dbReference>
<dbReference type="PANTHER" id="PTHR43228:SF1">
    <property type="entry name" value="TWO-COMPONENT RESPONSE REGULATOR ARR22"/>
    <property type="match status" value="1"/>
</dbReference>
<feature type="compositionally biased region" description="Basic and acidic residues" evidence="2">
    <location>
        <begin position="143"/>
        <end position="159"/>
    </location>
</feature>
<proteinExistence type="predicted"/>
<accession>A0A5M6ZMA7</accession>
<dbReference type="RefSeq" id="WP_150021858.1">
    <property type="nucleotide sequence ID" value="NZ_VWOJ01000001.1"/>
</dbReference>
<evidence type="ECO:0000313" key="5">
    <source>
        <dbReference type="Proteomes" id="UP000325122"/>
    </source>
</evidence>
<evidence type="ECO:0000256" key="1">
    <source>
        <dbReference type="PROSITE-ProRule" id="PRU00169"/>
    </source>
</evidence>
<sequence length="171" mass="19163">MKPGLHRLSVLIVDDNSHMISIVRTMLLGFGITKTWESRDAAEALEIVRHEPVDIVITDYQMPLLDGLEFTRLVRTGDDIANPFIPIILLTAHTERSRVIAARDAGVTEVCAKPINAKEIWTKIAAVVNQPRPFIRARQYSGPDRRRRTEPYKGEDRRAPAGASAPDEAQE</sequence>
<feature type="domain" description="Response regulatory" evidence="3">
    <location>
        <begin position="9"/>
        <end position="128"/>
    </location>
</feature>
<dbReference type="Gene3D" id="3.40.50.2300">
    <property type="match status" value="1"/>
</dbReference>
<dbReference type="InterPro" id="IPR001789">
    <property type="entry name" value="Sig_transdc_resp-reg_receiver"/>
</dbReference>